<feature type="region of interest" description="Disordered" evidence="1">
    <location>
        <begin position="248"/>
        <end position="269"/>
    </location>
</feature>
<comment type="caution">
    <text evidence="2">The sequence shown here is derived from an EMBL/GenBank/DDBJ whole genome shotgun (WGS) entry which is preliminary data.</text>
</comment>
<proteinExistence type="predicted"/>
<accession>A0A4C1W6U3</accession>
<reference evidence="2 3" key="1">
    <citation type="journal article" date="2019" name="Commun. Biol.">
        <title>The bagworm genome reveals a unique fibroin gene that provides high tensile strength.</title>
        <authorList>
            <person name="Kono N."/>
            <person name="Nakamura H."/>
            <person name="Ohtoshi R."/>
            <person name="Tomita M."/>
            <person name="Numata K."/>
            <person name="Arakawa K."/>
        </authorList>
    </citation>
    <scope>NUCLEOTIDE SEQUENCE [LARGE SCALE GENOMIC DNA]</scope>
</reference>
<feature type="compositionally biased region" description="Basic residues" evidence="1">
    <location>
        <begin position="102"/>
        <end position="119"/>
    </location>
</feature>
<name>A0A4C1W6U3_EUMVA</name>
<organism evidence="2 3">
    <name type="scientific">Eumeta variegata</name>
    <name type="common">Bagworm moth</name>
    <name type="synonym">Eumeta japonica</name>
    <dbReference type="NCBI Taxonomy" id="151549"/>
    <lineage>
        <taxon>Eukaryota</taxon>
        <taxon>Metazoa</taxon>
        <taxon>Ecdysozoa</taxon>
        <taxon>Arthropoda</taxon>
        <taxon>Hexapoda</taxon>
        <taxon>Insecta</taxon>
        <taxon>Pterygota</taxon>
        <taxon>Neoptera</taxon>
        <taxon>Endopterygota</taxon>
        <taxon>Lepidoptera</taxon>
        <taxon>Glossata</taxon>
        <taxon>Ditrysia</taxon>
        <taxon>Tineoidea</taxon>
        <taxon>Psychidae</taxon>
        <taxon>Oiketicinae</taxon>
        <taxon>Eumeta</taxon>
    </lineage>
</organism>
<evidence type="ECO:0000313" key="3">
    <source>
        <dbReference type="Proteomes" id="UP000299102"/>
    </source>
</evidence>
<protein>
    <submittedName>
        <fullName evidence="2">Uncharacterized protein</fullName>
    </submittedName>
</protein>
<keyword evidence="3" id="KW-1185">Reference proteome</keyword>
<sequence>MSARYRHTSCGREGLLTAALLFRQSGTLLCIQRSARRTAQIRDRPVQSATCGHVSNISMRELTDLLHRDITWVAETLQVITGSGYPSMMDRQTYRRFERLRKGPSRNAGSHRRPRRHRNRFDGGGAGSRPAGRTWADRCMAKMYGRRRRAGGVSDDSPVRRNERWLNFGVTSNPSSNFDFVLLPRSGRAFNAHLDGEHVGGGGWLSCRSCRDCRPHRSAASAAGVDVRMCAGSFVSLGNVREKRRLDKGKRRVAVQERTCSPRRRIMDK</sequence>
<dbReference type="AlphaFoldDB" id="A0A4C1W6U3"/>
<evidence type="ECO:0000313" key="2">
    <source>
        <dbReference type="EMBL" id="GBP47078.1"/>
    </source>
</evidence>
<evidence type="ECO:0000256" key="1">
    <source>
        <dbReference type="SAM" id="MobiDB-lite"/>
    </source>
</evidence>
<dbReference type="EMBL" id="BGZK01000494">
    <property type="protein sequence ID" value="GBP47078.1"/>
    <property type="molecule type" value="Genomic_DNA"/>
</dbReference>
<dbReference type="Proteomes" id="UP000299102">
    <property type="component" value="Unassembled WGS sequence"/>
</dbReference>
<feature type="region of interest" description="Disordered" evidence="1">
    <location>
        <begin position="99"/>
        <end position="133"/>
    </location>
</feature>
<gene>
    <name evidence="2" type="ORF">EVAR_29681_1</name>
</gene>